<evidence type="ECO:0000313" key="7">
    <source>
        <dbReference type="Proteomes" id="UP000286482"/>
    </source>
</evidence>
<dbReference type="Gene3D" id="2.40.160.10">
    <property type="entry name" value="Porin"/>
    <property type="match status" value="1"/>
</dbReference>
<dbReference type="Proteomes" id="UP000286482">
    <property type="component" value="Unassembled WGS sequence"/>
</dbReference>
<evidence type="ECO:0000256" key="3">
    <source>
        <dbReference type="ARBA" id="ARBA00023136"/>
    </source>
</evidence>
<comment type="subcellular location">
    <subcellularLocation>
        <location evidence="1">Cell outer membrane</location>
        <topology evidence="1">Multi-pass membrane protein</topology>
    </subcellularLocation>
</comment>
<dbReference type="EMBL" id="RAQO01000004">
    <property type="protein sequence ID" value="RKF19563.1"/>
    <property type="molecule type" value="Genomic_DNA"/>
</dbReference>
<sequence>MKKTILAIAIPALFASAANAAVIYEQDGVTLALEGAAKVQFQSDIAKGDGNSNYINVKDGDFGFALGYDLGQNYTVGGKVSYELDNDNDITRKDMYLGVMGDFGAFTFGRQTLITDSIGIGRDKEFGYKGFIDNLDLRADQVVKYELDTGMFYGGISHMLNADESAEVEYYDPATSTWVGLGNAVDPKNSASLTDGRLGFRAGGFDGRVYYAQAETLASAKSNLWAIEADYSFSDFTISASINEFKDKDSGDKNKLFALTGEYVMDAWSFAAGWGQAKQDIGYTSTNKVNDYYVNAQYDFSSNVNAFAELGFSDADNTRTGYVVGMSASF</sequence>
<protein>
    <submittedName>
        <fullName evidence="6">Porin</fullName>
    </submittedName>
</protein>
<evidence type="ECO:0000256" key="4">
    <source>
        <dbReference type="SAM" id="SignalP"/>
    </source>
</evidence>
<feature type="domain" description="Porin" evidence="5">
    <location>
        <begin position="7"/>
        <end position="317"/>
    </location>
</feature>
<reference evidence="6 7" key="1">
    <citation type="submission" date="2018-09" db="EMBL/GenBank/DDBJ databases">
        <authorList>
            <person name="Wang Z."/>
        </authorList>
    </citation>
    <scope>NUCLEOTIDE SEQUENCE [LARGE SCALE GENOMIC DNA]</scope>
    <source>
        <strain evidence="6 7">ALS 81</strain>
    </source>
</reference>
<keyword evidence="3" id="KW-0472">Membrane</keyword>
<dbReference type="GO" id="GO:0015288">
    <property type="term" value="F:porin activity"/>
    <property type="evidence" value="ECO:0007669"/>
    <property type="project" value="InterPro"/>
</dbReference>
<evidence type="ECO:0000313" key="6">
    <source>
        <dbReference type="EMBL" id="RKF19563.1"/>
    </source>
</evidence>
<dbReference type="PANTHER" id="PTHR34501">
    <property type="entry name" value="PROTEIN YDDL-RELATED"/>
    <property type="match status" value="1"/>
</dbReference>
<evidence type="ECO:0000256" key="1">
    <source>
        <dbReference type="ARBA" id="ARBA00004571"/>
    </source>
</evidence>
<dbReference type="SUPFAM" id="SSF56935">
    <property type="entry name" value="Porins"/>
    <property type="match status" value="1"/>
</dbReference>
<gene>
    <name evidence="6" type="ORF">DBZ36_03610</name>
</gene>
<keyword evidence="7" id="KW-1185">Reference proteome</keyword>
<dbReference type="Pfam" id="PF13609">
    <property type="entry name" value="Porin_4"/>
    <property type="match status" value="1"/>
</dbReference>
<dbReference type="InterPro" id="IPR023614">
    <property type="entry name" value="Porin_dom_sf"/>
</dbReference>
<dbReference type="GO" id="GO:0009279">
    <property type="term" value="C:cell outer membrane"/>
    <property type="evidence" value="ECO:0007669"/>
    <property type="project" value="UniProtKB-SubCell"/>
</dbReference>
<keyword evidence="2 4" id="KW-0732">Signal</keyword>
<comment type="caution">
    <text evidence="6">The sequence shown here is derived from an EMBL/GenBank/DDBJ whole genome shotgun (WGS) entry which is preliminary data.</text>
</comment>
<proteinExistence type="predicted"/>
<dbReference type="RefSeq" id="WP_120353568.1">
    <property type="nucleotide sequence ID" value="NZ_RAQO01000004.1"/>
</dbReference>
<evidence type="ECO:0000259" key="5">
    <source>
        <dbReference type="Pfam" id="PF13609"/>
    </source>
</evidence>
<dbReference type="InterPro" id="IPR050298">
    <property type="entry name" value="Gram-neg_bact_OMP"/>
</dbReference>
<organism evidence="6 7">
    <name type="scientific">Alginatibacterium sediminis</name>
    <dbReference type="NCBI Taxonomy" id="2164068"/>
    <lineage>
        <taxon>Bacteria</taxon>
        <taxon>Pseudomonadati</taxon>
        <taxon>Pseudomonadota</taxon>
        <taxon>Gammaproteobacteria</taxon>
        <taxon>Alteromonadales</taxon>
        <taxon>Alteromonadaceae</taxon>
        <taxon>Alginatibacterium</taxon>
    </lineage>
</organism>
<feature type="chain" id="PRO_5019269211" evidence="4">
    <location>
        <begin position="21"/>
        <end position="330"/>
    </location>
</feature>
<feature type="signal peptide" evidence="4">
    <location>
        <begin position="1"/>
        <end position="20"/>
    </location>
</feature>
<accession>A0A420EFY0</accession>
<name>A0A420EFY0_9ALTE</name>
<evidence type="ECO:0000256" key="2">
    <source>
        <dbReference type="ARBA" id="ARBA00022729"/>
    </source>
</evidence>
<dbReference type="PANTHER" id="PTHR34501:SF2">
    <property type="entry name" value="OUTER MEMBRANE PORIN F-RELATED"/>
    <property type="match status" value="1"/>
</dbReference>
<dbReference type="AlphaFoldDB" id="A0A420EFY0"/>
<dbReference type="InterPro" id="IPR033900">
    <property type="entry name" value="Gram_neg_porin_domain"/>
</dbReference>
<dbReference type="OrthoDB" id="8173690at2"/>